<dbReference type="GO" id="GO:0005686">
    <property type="term" value="C:U2 snRNP"/>
    <property type="evidence" value="ECO:0007669"/>
    <property type="project" value="EnsemblFungi"/>
</dbReference>
<organism evidence="3 4">
    <name type="scientific">Suhomyces tanzawaensis NRRL Y-17324</name>
    <dbReference type="NCBI Taxonomy" id="984487"/>
    <lineage>
        <taxon>Eukaryota</taxon>
        <taxon>Fungi</taxon>
        <taxon>Dikarya</taxon>
        <taxon>Ascomycota</taxon>
        <taxon>Saccharomycotina</taxon>
        <taxon>Pichiomycetes</taxon>
        <taxon>Debaryomycetaceae</taxon>
        <taxon>Suhomyces</taxon>
    </lineage>
</organism>
<feature type="compositionally biased region" description="Polar residues" evidence="1">
    <location>
        <begin position="48"/>
        <end position="65"/>
    </location>
</feature>
<feature type="compositionally biased region" description="Acidic residues" evidence="1">
    <location>
        <begin position="352"/>
        <end position="379"/>
    </location>
</feature>
<protein>
    <submittedName>
        <fullName evidence="3">DUF382-domain-containing protein</fullName>
    </submittedName>
</protein>
<evidence type="ECO:0000256" key="1">
    <source>
        <dbReference type="SAM" id="MobiDB-lite"/>
    </source>
</evidence>
<dbReference type="AlphaFoldDB" id="A0A1E4SJC6"/>
<feature type="compositionally biased region" description="Basic and acidic residues" evidence="1">
    <location>
        <begin position="79"/>
        <end position="98"/>
    </location>
</feature>
<gene>
    <name evidence="3" type="ORF">CANTADRAFT_20908</name>
</gene>
<dbReference type="EMBL" id="KV453911">
    <property type="protein sequence ID" value="ODV79604.1"/>
    <property type="molecule type" value="Genomic_DNA"/>
</dbReference>
<feature type="region of interest" description="Disordered" evidence="1">
    <location>
        <begin position="1"/>
        <end position="123"/>
    </location>
</feature>
<reference evidence="4" key="1">
    <citation type="submission" date="2016-05" db="EMBL/GenBank/DDBJ databases">
        <title>Comparative genomics of biotechnologically important yeasts.</title>
        <authorList>
            <consortium name="DOE Joint Genome Institute"/>
            <person name="Riley R."/>
            <person name="Haridas S."/>
            <person name="Wolfe K.H."/>
            <person name="Lopes M.R."/>
            <person name="Hittinger C.T."/>
            <person name="Goker M."/>
            <person name="Salamov A."/>
            <person name="Wisecaver J."/>
            <person name="Long T.M."/>
            <person name="Aerts A.L."/>
            <person name="Barry K."/>
            <person name="Choi C."/>
            <person name="Clum A."/>
            <person name="Coughlan A.Y."/>
            <person name="Deshpande S."/>
            <person name="Douglass A.P."/>
            <person name="Hanson S.J."/>
            <person name="Klenk H.-P."/>
            <person name="Labutti K."/>
            <person name="Lapidus A."/>
            <person name="Lindquist E."/>
            <person name="Lipzen A."/>
            <person name="Meier-Kolthoff J.P."/>
            <person name="Ohm R.A."/>
            <person name="Otillar R.P."/>
            <person name="Pangilinan J."/>
            <person name="Peng Y."/>
            <person name="Rokas A."/>
            <person name="Rosa C.A."/>
            <person name="Scheuner C."/>
            <person name="Sibirny A.A."/>
            <person name="Slot J.C."/>
            <person name="Stielow J.B."/>
            <person name="Sun H."/>
            <person name="Kurtzman C.P."/>
            <person name="Blackwell M."/>
            <person name="Grigoriev I.V."/>
            <person name="Jeffries T.W."/>
        </authorList>
    </citation>
    <scope>NUCLEOTIDE SEQUENCE [LARGE SCALE GENOMIC DNA]</scope>
    <source>
        <strain evidence="4">NRRL Y-17324</strain>
    </source>
</reference>
<proteinExistence type="predicted"/>
<dbReference type="GeneID" id="30980770"/>
<dbReference type="OrthoDB" id="10260794at2759"/>
<dbReference type="GO" id="GO:0071014">
    <property type="term" value="C:post-mRNA release spliceosomal complex"/>
    <property type="evidence" value="ECO:0007669"/>
    <property type="project" value="EnsemblFungi"/>
</dbReference>
<name>A0A1E4SJC6_9ASCO</name>
<feature type="compositionally biased region" description="Basic and acidic residues" evidence="1">
    <location>
        <begin position="446"/>
        <end position="460"/>
    </location>
</feature>
<sequence>MGNQKRTKNQIRREKAKLRKLDPNGNGPANPPPQPTPTIPLLNRNNEKSSISAEDTNDSETTVPLGSSELMEQFSQVFDRFKNSTEEPDEPSKQKDEVFSEQESYSASDSDSDYEDETKPLSKRQLRLQNKVSLAYLKASTNRPQLVDWHDVDARDPFMLVAMKSQPNAIQVPDHWTAKREYLSGRKGMDRMPFELPKFIRDTGIQDMRQPQELNLRQEQRNKVQPKMGRLDIDYQKLYNAFFKHQEQPRMFGFGDVYFEGKEANDDFVQLTAHIKPGVVSSGLRKALEMTDNMKVMPPWISIMQDIGKPPSYKNLVIPGLDTEYSNTGYREKGNKQYNDEEYWGKMQEYVESSEEEDEEDEEDEEEHEEEEEVNESDSQDNLQIGTFENEEPTKVPISELGNSVTLPAKSQDIDDNKSKSLYTIIDEQTTESGGVLSNQVGYDLSTKDKKTESDKETTKTKQATKKFKF</sequence>
<evidence type="ECO:0000313" key="3">
    <source>
        <dbReference type="EMBL" id="ODV79604.1"/>
    </source>
</evidence>
<dbReference type="PANTHER" id="PTHR12785">
    <property type="entry name" value="SPLICING FACTOR 3B"/>
    <property type="match status" value="1"/>
</dbReference>
<keyword evidence="4" id="KW-1185">Reference proteome</keyword>
<feature type="compositionally biased region" description="Pro residues" evidence="1">
    <location>
        <begin position="29"/>
        <end position="38"/>
    </location>
</feature>
<dbReference type="Proteomes" id="UP000094285">
    <property type="component" value="Unassembled WGS sequence"/>
</dbReference>
<dbReference type="Pfam" id="PF04046">
    <property type="entry name" value="PSP"/>
    <property type="match status" value="1"/>
</dbReference>
<dbReference type="Pfam" id="PF04037">
    <property type="entry name" value="DUF382"/>
    <property type="match status" value="1"/>
</dbReference>
<dbReference type="RefSeq" id="XP_020064726.1">
    <property type="nucleotide sequence ID" value="XM_020206633.1"/>
</dbReference>
<evidence type="ECO:0000259" key="2">
    <source>
        <dbReference type="SMART" id="SM00581"/>
    </source>
</evidence>
<dbReference type="InterPro" id="IPR052584">
    <property type="entry name" value="U2_snRNP_Complex_Component"/>
</dbReference>
<feature type="compositionally biased region" description="Basic residues" evidence="1">
    <location>
        <begin position="1"/>
        <end position="18"/>
    </location>
</feature>
<dbReference type="SMART" id="SM00581">
    <property type="entry name" value="PSP"/>
    <property type="match status" value="1"/>
</dbReference>
<dbReference type="STRING" id="984487.A0A1E4SJC6"/>
<accession>A0A1E4SJC6</accession>
<feature type="compositionally biased region" description="Polar residues" evidence="1">
    <location>
        <begin position="427"/>
        <end position="441"/>
    </location>
</feature>
<feature type="domain" description="PSP proline-rich" evidence="2">
    <location>
        <begin position="272"/>
        <end position="327"/>
    </location>
</feature>
<dbReference type="InterPro" id="IPR006568">
    <property type="entry name" value="PSP_pro-rich"/>
</dbReference>
<dbReference type="InterPro" id="IPR007180">
    <property type="entry name" value="DUF382"/>
</dbReference>
<feature type="region of interest" description="Disordered" evidence="1">
    <location>
        <begin position="350"/>
        <end position="470"/>
    </location>
</feature>
<dbReference type="PANTHER" id="PTHR12785:SF6">
    <property type="entry name" value="SPLICING FACTOR 3B SUBUNIT 2"/>
    <property type="match status" value="1"/>
</dbReference>
<evidence type="ECO:0000313" key="4">
    <source>
        <dbReference type="Proteomes" id="UP000094285"/>
    </source>
</evidence>